<reference evidence="2 3" key="1">
    <citation type="submission" date="2021-03" db="EMBL/GenBank/DDBJ databases">
        <title>Complete genome of Polaribacter_sp.SM13.</title>
        <authorList>
            <person name="Jeong S.W."/>
            <person name="Bae J.W."/>
        </authorList>
    </citation>
    <scope>NUCLEOTIDE SEQUENCE [LARGE SCALE GENOMIC DNA]</scope>
    <source>
        <strain evidence="2 3">SM13</strain>
    </source>
</reference>
<name>A0A975H5J7_9FLAO</name>
<dbReference type="InterPro" id="IPR013830">
    <property type="entry name" value="SGNH_hydro"/>
</dbReference>
<dbReference type="EMBL" id="CP071869">
    <property type="protein sequence ID" value="QTE21481.1"/>
    <property type="molecule type" value="Genomic_DNA"/>
</dbReference>
<evidence type="ECO:0000313" key="3">
    <source>
        <dbReference type="Proteomes" id="UP000663920"/>
    </source>
</evidence>
<dbReference type="InterPro" id="IPR036514">
    <property type="entry name" value="SGNH_hydro_sf"/>
</dbReference>
<evidence type="ECO:0000313" key="2">
    <source>
        <dbReference type="EMBL" id="QTE21481.1"/>
    </source>
</evidence>
<gene>
    <name evidence="2" type="ORF">J3359_11675</name>
</gene>
<dbReference type="PROSITE" id="PS51257">
    <property type="entry name" value="PROKAR_LIPOPROTEIN"/>
    <property type="match status" value="1"/>
</dbReference>
<accession>A0A975H5J7</accession>
<dbReference type="SUPFAM" id="SSF52266">
    <property type="entry name" value="SGNH hydrolase"/>
    <property type="match status" value="1"/>
</dbReference>
<proteinExistence type="predicted"/>
<sequence length="255" mass="28490">MKKGFYIIFYSFFLTIVSCGSITDFDENLETNVSEVLKDTSSVNLNNGGVNKNGTFKILSLGDSYTIGQNVCNSCKFPIQLVDTLLKITKNKSTFPLKVIARTGWTTTHLIGAIEDQNITAYYDLVTLLIGVNNQFQNKSFSIYEEEFPKLIDIAIKAAGNNAKNLVVLSIPDYAFTPYGNGNTTISTEIDKYNNFARTYCMSKGITFVNITEITRQGLNNKALVANDNLHPSKLAYKKFVEKILPEVLKKLELK</sequence>
<dbReference type="Proteomes" id="UP000663920">
    <property type="component" value="Chromosome"/>
</dbReference>
<keyword evidence="2" id="KW-0378">Hydrolase</keyword>
<dbReference type="AlphaFoldDB" id="A0A975H5J7"/>
<keyword evidence="3" id="KW-1185">Reference proteome</keyword>
<evidence type="ECO:0000259" key="1">
    <source>
        <dbReference type="Pfam" id="PF13472"/>
    </source>
</evidence>
<dbReference type="RefSeq" id="WP_208077039.1">
    <property type="nucleotide sequence ID" value="NZ_CP071869.1"/>
</dbReference>
<organism evidence="2 3">
    <name type="scientific">Polaribacter cellanae</name>
    <dbReference type="NCBI Taxonomy" id="2818493"/>
    <lineage>
        <taxon>Bacteria</taxon>
        <taxon>Pseudomonadati</taxon>
        <taxon>Bacteroidota</taxon>
        <taxon>Flavobacteriia</taxon>
        <taxon>Flavobacteriales</taxon>
        <taxon>Flavobacteriaceae</taxon>
    </lineage>
</organism>
<dbReference type="KEGG" id="pcea:J3359_11675"/>
<feature type="domain" description="SGNH hydrolase-type esterase" evidence="1">
    <location>
        <begin position="61"/>
        <end position="238"/>
    </location>
</feature>
<dbReference type="CDD" id="cd01832">
    <property type="entry name" value="SGNH_hydrolase_like_1"/>
    <property type="match status" value="1"/>
</dbReference>
<dbReference type="Gene3D" id="3.40.50.1110">
    <property type="entry name" value="SGNH hydrolase"/>
    <property type="match status" value="1"/>
</dbReference>
<dbReference type="GO" id="GO:0016788">
    <property type="term" value="F:hydrolase activity, acting on ester bonds"/>
    <property type="evidence" value="ECO:0007669"/>
    <property type="project" value="UniProtKB-ARBA"/>
</dbReference>
<protein>
    <submittedName>
        <fullName evidence="2">SGNH/GDSL hydrolase family protein</fullName>
    </submittedName>
</protein>
<dbReference type="Pfam" id="PF13472">
    <property type="entry name" value="Lipase_GDSL_2"/>
    <property type="match status" value="1"/>
</dbReference>